<evidence type="ECO:0000313" key="1">
    <source>
        <dbReference type="EMBL" id="SBS78779.1"/>
    </source>
</evidence>
<reference evidence="1" key="1">
    <citation type="submission" date="2016-03" db="EMBL/GenBank/DDBJ databases">
        <authorList>
            <person name="Ploux O."/>
        </authorList>
    </citation>
    <scope>NUCLEOTIDE SEQUENCE</scope>
    <source>
        <strain evidence="1">UC10</strain>
    </source>
</reference>
<dbReference type="EMBL" id="FLQS01000057">
    <property type="protein sequence ID" value="SBS78779.1"/>
    <property type="molecule type" value="Genomic_DNA"/>
</dbReference>
<evidence type="ECO:0008006" key="2">
    <source>
        <dbReference type="Google" id="ProtNLM"/>
    </source>
</evidence>
<sequence>MTTRLVVQRNDLRTFRWAESPMTPLDEGAVRLRIDAFALTSNNITYAALGDAMNYWQFFPTGDPGTGHVPVWGFASVVESRCPGLDVGERFYGYWPIGDDIVLQPEGVHPGGFTDGAEHRRALHPIYNQYVRCSADPGYVADREAQQALLRPLFATAFLIDDFLADNAYFGATTVVLSSASSKTAYGTAFCLAQRRGTADAVNVVGLTSPANAEFTRGLGCYDDVLLYDDIVTTLPEVASVYVDFSGDPSVRGAVHRRLGDQLAYSCLVGATHWDALGGGDALPGPAPVLFFAPDQAGKRIAEWGPAGFQERMAAAWTAFMEPVTNAEKPWLTVVSGRGRDAVEQSYTALLDGAVPANEGHILSV</sequence>
<accession>A0A1Y5PN67</accession>
<dbReference type="InterPro" id="IPR011032">
    <property type="entry name" value="GroES-like_sf"/>
</dbReference>
<dbReference type="InterPro" id="IPR021276">
    <property type="entry name" value="DUF2855"/>
</dbReference>
<dbReference type="Pfam" id="PF11017">
    <property type="entry name" value="DUF2855"/>
    <property type="match status" value="1"/>
</dbReference>
<protein>
    <recommendedName>
        <fullName evidence="2">DUF2855 domain-containing protein</fullName>
    </recommendedName>
</protein>
<dbReference type="AlphaFoldDB" id="A0A1Y5PN67"/>
<proteinExistence type="predicted"/>
<gene>
    <name evidence="1" type="ORF">MHPYR_600033</name>
</gene>
<organism evidence="1">
    <name type="scientific">uncultured Mycobacterium sp</name>
    <dbReference type="NCBI Taxonomy" id="171292"/>
    <lineage>
        <taxon>Bacteria</taxon>
        <taxon>Bacillati</taxon>
        <taxon>Actinomycetota</taxon>
        <taxon>Actinomycetes</taxon>
        <taxon>Mycobacteriales</taxon>
        <taxon>Mycobacteriaceae</taxon>
        <taxon>Mycobacterium</taxon>
        <taxon>environmental samples</taxon>
    </lineage>
</organism>
<name>A0A1Y5PN67_9MYCO</name>
<dbReference type="SUPFAM" id="SSF50129">
    <property type="entry name" value="GroES-like"/>
    <property type="match status" value="1"/>
</dbReference>